<evidence type="ECO:0000256" key="2">
    <source>
        <dbReference type="ARBA" id="ARBA00010609"/>
    </source>
</evidence>
<evidence type="ECO:0000313" key="16">
    <source>
        <dbReference type="Proteomes" id="UP000663826"/>
    </source>
</evidence>
<reference evidence="15" key="1">
    <citation type="submission" date="2021-01" db="EMBL/GenBank/DDBJ databases">
        <authorList>
            <person name="Kaushik A."/>
        </authorList>
    </citation>
    <scope>NUCLEOTIDE SEQUENCE</scope>
    <source>
        <strain evidence="15">AG1-1B</strain>
    </source>
</reference>
<evidence type="ECO:0000256" key="4">
    <source>
        <dbReference type="ARBA" id="ARBA00022723"/>
    </source>
</evidence>
<evidence type="ECO:0000256" key="6">
    <source>
        <dbReference type="ARBA" id="ARBA00023002"/>
    </source>
</evidence>
<feature type="signal peptide" evidence="11">
    <location>
        <begin position="1"/>
        <end position="20"/>
    </location>
</feature>
<evidence type="ECO:0000256" key="5">
    <source>
        <dbReference type="ARBA" id="ARBA00022729"/>
    </source>
</evidence>
<evidence type="ECO:0000256" key="9">
    <source>
        <dbReference type="ARBA" id="ARBA00023180"/>
    </source>
</evidence>
<keyword evidence="4" id="KW-0479">Metal-binding</keyword>
<name>A0A8H3B8C2_9AGAM</name>
<dbReference type="GO" id="GO:0005507">
    <property type="term" value="F:copper ion binding"/>
    <property type="evidence" value="ECO:0007669"/>
    <property type="project" value="InterPro"/>
</dbReference>
<evidence type="ECO:0000259" key="13">
    <source>
        <dbReference type="Pfam" id="PF07731"/>
    </source>
</evidence>
<evidence type="ECO:0000256" key="8">
    <source>
        <dbReference type="ARBA" id="ARBA00023157"/>
    </source>
</evidence>
<dbReference type="EMBL" id="CAJMWQ010001436">
    <property type="protein sequence ID" value="CAE6450545.1"/>
    <property type="molecule type" value="Genomic_DNA"/>
</dbReference>
<dbReference type="PANTHER" id="PTHR11709:SF511">
    <property type="entry name" value="LACCASE"/>
    <property type="match status" value="1"/>
</dbReference>
<evidence type="ECO:0000256" key="11">
    <source>
        <dbReference type="SAM" id="SignalP"/>
    </source>
</evidence>
<dbReference type="CDD" id="cd13903">
    <property type="entry name" value="CuRO_3_Tv-LCC_like"/>
    <property type="match status" value="1"/>
</dbReference>
<dbReference type="Pfam" id="PF07732">
    <property type="entry name" value="Cu-oxidase_3"/>
    <property type="match status" value="1"/>
</dbReference>
<evidence type="ECO:0000259" key="14">
    <source>
        <dbReference type="Pfam" id="PF07732"/>
    </source>
</evidence>
<accession>A0A8H3B8C2</accession>
<feature type="domain" description="Plastocyanin-like" evidence="14">
    <location>
        <begin position="30"/>
        <end position="148"/>
    </location>
</feature>
<protein>
    <recommendedName>
        <fullName evidence="17">Laccase, multicopper oxidase, benzenediol:oxygen oxidorectuctase</fullName>
    </recommendedName>
</protein>
<evidence type="ECO:0008006" key="17">
    <source>
        <dbReference type="Google" id="ProtNLM"/>
    </source>
</evidence>
<feature type="domain" description="Plastocyanin-like" evidence="12">
    <location>
        <begin position="161"/>
        <end position="305"/>
    </location>
</feature>
<keyword evidence="5 11" id="KW-0732">Signal</keyword>
<comment type="subunit">
    <text evidence="3">Homodimer.</text>
</comment>
<dbReference type="GO" id="GO:0016491">
    <property type="term" value="F:oxidoreductase activity"/>
    <property type="evidence" value="ECO:0007669"/>
    <property type="project" value="UniProtKB-KW"/>
</dbReference>
<keyword evidence="9" id="KW-0325">Glycoprotein</keyword>
<evidence type="ECO:0000259" key="12">
    <source>
        <dbReference type="Pfam" id="PF00394"/>
    </source>
</evidence>
<dbReference type="PROSITE" id="PS00079">
    <property type="entry name" value="MULTICOPPER_OXIDASE1"/>
    <property type="match status" value="1"/>
</dbReference>
<keyword evidence="7" id="KW-0186">Copper</keyword>
<dbReference type="PROSITE" id="PS00080">
    <property type="entry name" value="MULTICOPPER_OXIDASE2"/>
    <property type="match status" value="1"/>
</dbReference>
<dbReference type="PANTHER" id="PTHR11709">
    <property type="entry name" value="MULTI-COPPER OXIDASE"/>
    <property type="match status" value="1"/>
</dbReference>
<dbReference type="Pfam" id="PF00394">
    <property type="entry name" value="Cu-oxidase"/>
    <property type="match status" value="1"/>
</dbReference>
<dbReference type="InterPro" id="IPR045087">
    <property type="entry name" value="Cu-oxidase_fam"/>
</dbReference>
<evidence type="ECO:0000313" key="15">
    <source>
        <dbReference type="EMBL" id="CAE6450545.1"/>
    </source>
</evidence>
<dbReference type="Pfam" id="PF07731">
    <property type="entry name" value="Cu-oxidase_2"/>
    <property type="match status" value="1"/>
</dbReference>
<comment type="function">
    <text evidence="1">Lignin degradation and detoxification of lignin-derived products.</text>
</comment>
<dbReference type="SUPFAM" id="SSF49503">
    <property type="entry name" value="Cupredoxins"/>
    <property type="match status" value="3"/>
</dbReference>
<dbReference type="InterPro" id="IPR002355">
    <property type="entry name" value="Cu_oxidase_Cu_BS"/>
</dbReference>
<dbReference type="InterPro" id="IPR011706">
    <property type="entry name" value="Cu-oxidase_C"/>
</dbReference>
<feature type="domain" description="Plastocyanin-like" evidence="13">
    <location>
        <begin position="407"/>
        <end position="529"/>
    </location>
</feature>
<gene>
    <name evidence="15" type="ORF">RDB_LOCUS78423</name>
</gene>
<feature type="region of interest" description="Disordered" evidence="10">
    <location>
        <begin position="336"/>
        <end position="356"/>
    </location>
</feature>
<evidence type="ECO:0000256" key="7">
    <source>
        <dbReference type="ARBA" id="ARBA00023008"/>
    </source>
</evidence>
<evidence type="ECO:0000256" key="3">
    <source>
        <dbReference type="ARBA" id="ARBA00011738"/>
    </source>
</evidence>
<sequence length="561" mass="63126">MMTHPTFFICFSLLASTVLAREITYDFKISNHRIAPDGFYRNATLVNERYPGPLITANKGDILKINVKNKLTDPSMLLPTSIHWHGLHQHRNADDDGPAFVTQCPIIPEASYTYTIPLGEQTGTYWYHGHLGTQYVDGLRGPIVIYDLEDPHKGLYDIDNEETVLVVGDWYHTSSVAIEQSGNLTLQRPDSATINGKGRFDPDKTPANQDTLHTFKVKRGKRYRMRVINDSAIASFRFSVQNHKMKVIAADGVSTRPYEVDEFDILPAQRRDFVLEANQQPGTYWINAPMTNVANKTTQALLVYEDDAHSFKAPEGPHRTWAVSEGVIEYWRHGHHSHDSMHTSSKHKLRSKRQNDPTQVVLDEAKLAPLNNKKPCNPNEAADMTLDLNFGLGQAAGTWAINNITYKSPATPTLLNIFQDDRTTDSDFSPSEHTVILPKHKCIEFNIRGVSNIPIIHPFHLHGHTFSVVQYGNSTPNYIDPPQGDVVGSRDAGVRLRFKTDNPGPWFLHCHIDWHLVEGLAMVFAEAPEEIKEGSQSVATDSEWKNLCKNYDAWAKTAGSN</sequence>
<feature type="chain" id="PRO_5034323763" description="Laccase, multicopper oxidase, benzenediol:oxygen oxidorectuctase" evidence="11">
    <location>
        <begin position="21"/>
        <end position="561"/>
    </location>
</feature>
<dbReference type="AlphaFoldDB" id="A0A8H3B8C2"/>
<proteinExistence type="inferred from homology"/>
<dbReference type="InterPro" id="IPR008972">
    <property type="entry name" value="Cupredoxin"/>
</dbReference>
<comment type="caution">
    <text evidence="15">The sequence shown here is derived from an EMBL/GenBank/DDBJ whole genome shotgun (WGS) entry which is preliminary data.</text>
</comment>
<evidence type="ECO:0000256" key="1">
    <source>
        <dbReference type="ARBA" id="ARBA00002075"/>
    </source>
</evidence>
<evidence type="ECO:0000256" key="10">
    <source>
        <dbReference type="SAM" id="MobiDB-lite"/>
    </source>
</evidence>
<dbReference type="FunFam" id="2.60.40.420:FF:000045">
    <property type="entry name" value="Laccase 2"/>
    <property type="match status" value="1"/>
</dbReference>
<dbReference type="Proteomes" id="UP000663826">
    <property type="component" value="Unassembled WGS sequence"/>
</dbReference>
<keyword evidence="8" id="KW-1015">Disulfide bond</keyword>
<comment type="similarity">
    <text evidence="2">Belongs to the multicopper oxidase family.</text>
</comment>
<dbReference type="InterPro" id="IPR011707">
    <property type="entry name" value="Cu-oxidase-like_N"/>
</dbReference>
<dbReference type="InterPro" id="IPR033138">
    <property type="entry name" value="Cu_oxidase_CS"/>
</dbReference>
<dbReference type="Gene3D" id="2.60.40.420">
    <property type="entry name" value="Cupredoxins - blue copper proteins"/>
    <property type="match status" value="3"/>
</dbReference>
<dbReference type="InterPro" id="IPR001117">
    <property type="entry name" value="Cu-oxidase_2nd"/>
</dbReference>
<organism evidence="15 16">
    <name type="scientific">Rhizoctonia solani</name>
    <dbReference type="NCBI Taxonomy" id="456999"/>
    <lineage>
        <taxon>Eukaryota</taxon>
        <taxon>Fungi</taxon>
        <taxon>Dikarya</taxon>
        <taxon>Basidiomycota</taxon>
        <taxon>Agaricomycotina</taxon>
        <taxon>Agaricomycetes</taxon>
        <taxon>Cantharellales</taxon>
        <taxon>Ceratobasidiaceae</taxon>
        <taxon>Rhizoctonia</taxon>
    </lineage>
</organism>
<keyword evidence="6" id="KW-0560">Oxidoreductase</keyword>